<dbReference type="AlphaFoldDB" id="A0A7R9KP64"/>
<dbReference type="FunFam" id="3.40.605.10:FF:000004">
    <property type="entry name" value="Aldehyde dehydrogenase"/>
    <property type="match status" value="1"/>
</dbReference>
<dbReference type="InterPro" id="IPR016163">
    <property type="entry name" value="Ald_DH_C"/>
</dbReference>
<feature type="non-terminal residue" evidence="8">
    <location>
        <position position="1"/>
    </location>
</feature>
<dbReference type="Gene3D" id="3.40.309.10">
    <property type="entry name" value="Aldehyde Dehydrogenase, Chain A, domain 2"/>
    <property type="match status" value="1"/>
</dbReference>
<reference evidence="8" key="1">
    <citation type="submission" date="2020-11" db="EMBL/GenBank/DDBJ databases">
        <authorList>
            <person name="Tran Van P."/>
        </authorList>
    </citation>
    <scope>NUCLEOTIDE SEQUENCE</scope>
</reference>
<dbReference type="Gene3D" id="3.40.605.10">
    <property type="entry name" value="Aldehyde Dehydrogenase, Chain A, domain 1"/>
    <property type="match status" value="1"/>
</dbReference>
<dbReference type="InterPro" id="IPR029510">
    <property type="entry name" value="Ald_DH_CS_GLU"/>
</dbReference>
<dbReference type="EMBL" id="OC857605">
    <property type="protein sequence ID" value="CAD7625391.1"/>
    <property type="molecule type" value="Genomic_DNA"/>
</dbReference>
<keyword evidence="2 6" id="KW-0560">Oxidoreductase</keyword>
<evidence type="ECO:0000256" key="6">
    <source>
        <dbReference type="RuleBase" id="RU003345"/>
    </source>
</evidence>
<dbReference type="PIRSF" id="PIRSF036492">
    <property type="entry name" value="ALDH"/>
    <property type="match status" value="1"/>
</dbReference>
<evidence type="ECO:0000256" key="4">
    <source>
        <dbReference type="PIRSR" id="PIRSR036492-1"/>
    </source>
</evidence>
<evidence type="ECO:0000313" key="8">
    <source>
        <dbReference type="EMBL" id="CAD7625391.1"/>
    </source>
</evidence>
<evidence type="ECO:0000256" key="2">
    <source>
        <dbReference type="ARBA" id="ARBA00023002"/>
    </source>
</evidence>
<keyword evidence="3" id="KW-0520">NAD</keyword>
<evidence type="ECO:0000313" key="9">
    <source>
        <dbReference type="Proteomes" id="UP000759131"/>
    </source>
</evidence>
<dbReference type="EMBL" id="CAJPIZ010003030">
    <property type="protein sequence ID" value="CAG2105821.1"/>
    <property type="molecule type" value="Genomic_DNA"/>
</dbReference>
<dbReference type="OrthoDB" id="440325at2759"/>
<comment type="similarity">
    <text evidence="1 6">Belongs to the aldehyde dehydrogenase family.</text>
</comment>
<evidence type="ECO:0000256" key="3">
    <source>
        <dbReference type="ARBA" id="ARBA00023027"/>
    </source>
</evidence>
<dbReference type="GO" id="GO:0004029">
    <property type="term" value="F:aldehyde dehydrogenase (NAD+) activity"/>
    <property type="evidence" value="ECO:0007669"/>
    <property type="project" value="TreeGrafter"/>
</dbReference>
<dbReference type="InterPro" id="IPR016162">
    <property type="entry name" value="Ald_DH_N"/>
</dbReference>
<dbReference type="GO" id="GO:0006081">
    <property type="term" value="P:aldehyde metabolic process"/>
    <property type="evidence" value="ECO:0007669"/>
    <property type="project" value="InterPro"/>
</dbReference>
<feature type="active site" evidence="4">
    <location>
        <position position="239"/>
    </location>
</feature>
<dbReference type="PANTHER" id="PTHR43570">
    <property type="entry name" value="ALDEHYDE DEHYDROGENASE"/>
    <property type="match status" value="1"/>
</dbReference>
<dbReference type="SUPFAM" id="SSF53720">
    <property type="entry name" value="ALDH-like"/>
    <property type="match status" value="1"/>
</dbReference>
<dbReference type="InterPro" id="IPR012394">
    <property type="entry name" value="Aldehyde_DH_NAD(P)"/>
</dbReference>
<evidence type="ECO:0000256" key="1">
    <source>
        <dbReference type="ARBA" id="ARBA00009986"/>
    </source>
</evidence>
<keyword evidence="9" id="KW-1185">Reference proteome</keyword>
<evidence type="ECO:0000259" key="7">
    <source>
        <dbReference type="Pfam" id="PF00171"/>
    </source>
</evidence>
<dbReference type="PANTHER" id="PTHR43570:SF16">
    <property type="entry name" value="ALDEHYDE DEHYDROGENASE TYPE III, ISOFORM Q"/>
    <property type="match status" value="1"/>
</dbReference>
<protein>
    <recommendedName>
        <fullName evidence="7">Aldehyde dehydrogenase domain-containing protein</fullName>
    </recommendedName>
</protein>
<dbReference type="PROSITE" id="PS00687">
    <property type="entry name" value="ALDEHYDE_DEHYDR_GLU"/>
    <property type="match status" value="1"/>
</dbReference>
<organism evidence="8">
    <name type="scientific">Medioppia subpectinata</name>
    <dbReference type="NCBI Taxonomy" id="1979941"/>
    <lineage>
        <taxon>Eukaryota</taxon>
        <taxon>Metazoa</taxon>
        <taxon>Ecdysozoa</taxon>
        <taxon>Arthropoda</taxon>
        <taxon>Chelicerata</taxon>
        <taxon>Arachnida</taxon>
        <taxon>Acari</taxon>
        <taxon>Acariformes</taxon>
        <taxon>Sarcoptiformes</taxon>
        <taxon>Oribatida</taxon>
        <taxon>Brachypylina</taxon>
        <taxon>Oppioidea</taxon>
        <taxon>Oppiidae</taxon>
        <taxon>Medioppia</taxon>
    </lineage>
</organism>
<feature type="active site" evidence="4 5">
    <location>
        <position position="204"/>
    </location>
</feature>
<dbReference type="Pfam" id="PF00171">
    <property type="entry name" value="Aldedh"/>
    <property type="match status" value="1"/>
</dbReference>
<feature type="domain" description="Aldehyde dehydrogenase" evidence="7">
    <location>
        <begin position="1"/>
        <end position="414"/>
    </location>
</feature>
<dbReference type="InterPro" id="IPR016161">
    <property type="entry name" value="Ald_DH/histidinol_DH"/>
</dbReference>
<accession>A0A7R9KP64</accession>
<dbReference type="Proteomes" id="UP000759131">
    <property type="component" value="Unassembled WGS sequence"/>
</dbReference>
<dbReference type="GO" id="GO:0005737">
    <property type="term" value="C:cytoplasm"/>
    <property type="evidence" value="ECO:0007669"/>
    <property type="project" value="TreeGrafter"/>
</dbReference>
<dbReference type="FunFam" id="3.40.309.10:FF:000003">
    <property type="entry name" value="Aldehyde dehydrogenase"/>
    <property type="match status" value="1"/>
</dbReference>
<name>A0A7R9KP64_9ACAR</name>
<sequence>AIKRSRLAFDRNTTRNVEFRKQQLKAIHSLLSENEEMFVDALELDFKKPKNEVIMNELEVTKNDLVYQLDNIDDYVKRHAVEKEGFSVADEPFLQYEPYGVVLVIGAWNYPVQLLFAPLVAAITAGNCALIKPSEMPRNTEHLIRELIPQYLDNDCYHVITGGPDVTTELLKHKFDYIFFTGSTTVGRIVYESAAKYLTPVTLELGGKSPVWMDETVENLDVAVRRLLWAKMINLGQTCIAPDYVITTSKFQTIFIGTAIKILNEFFGERPQESMSLARIINDRNFNRIQSLLSSTKDLEDKFIEPTIVADVPFDDSLMSEEIFGPILPVLIVRDANEAISFIRSRDKPLALYVFSSDKITIDKFVDRTSSGVFCANDAIVNLLLDGLPFGGVGPSGTGRYHGKWSFETFSHLKGSLIRSYNPEMEEITKNRYPPFSEEKTEIMKMSMKKELMN</sequence>
<gene>
    <name evidence="8" type="ORF">OSB1V03_LOCUS5826</name>
</gene>
<evidence type="ECO:0000256" key="5">
    <source>
        <dbReference type="PROSITE-ProRule" id="PRU10007"/>
    </source>
</evidence>
<proteinExistence type="inferred from homology"/>
<dbReference type="InterPro" id="IPR015590">
    <property type="entry name" value="Aldehyde_DH_dom"/>
</dbReference>